<dbReference type="Proteomes" id="UP001597441">
    <property type="component" value="Unassembled WGS sequence"/>
</dbReference>
<protein>
    <recommendedName>
        <fullName evidence="3">Plastocyanin-like domain-containing protein</fullName>
    </recommendedName>
</protein>
<keyword evidence="2" id="KW-1185">Reference proteome</keyword>
<dbReference type="EMBL" id="JBHULK010000001">
    <property type="protein sequence ID" value="MFD2534227.1"/>
    <property type="molecule type" value="Genomic_DNA"/>
</dbReference>
<evidence type="ECO:0000313" key="1">
    <source>
        <dbReference type="EMBL" id="MFD2534227.1"/>
    </source>
</evidence>
<organism evidence="1 2">
    <name type="scientific">Gelatiniphilus marinus</name>
    <dbReference type="NCBI Taxonomy" id="1759464"/>
    <lineage>
        <taxon>Bacteria</taxon>
        <taxon>Pseudomonadati</taxon>
        <taxon>Bacteroidota</taxon>
        <taxon>Flavobacteriia</taxon>
        <taxon>Flavobacteriales</taxon>
        <taxon>Flavobacteriaceae</taxon>
        <taxon>Gelatiniphilus</taxon>
    </lineage>
</organism>
<accession>A0ABW5JS49</accession>
<evidence type="ECO:0000313" key="2">
    <source>
        <dbReference type="Proteomes" id="UP001597441"/>
    </source>
</evidence>
<sequence>MPCNIVGHGPNLVPDGAERLSVFAKFWFSIEQRVAISGATVTYHMHFDGIGGDMHSVNVYNGKSY</sequence>
<gene>
    <name evidence="1" type="ORF">ACFSQS_03840</name>
</gene>
<proteinExistence type="predicted"/>
<comment type="caution">
    <text evidence="1">The sequence shown here is derived from an EMBL/GenBank/DDBJ whole genome shotgun (WGS) entry which is preliminary data.</text>
</comment>
<name>A0ABW5JS49_9FLAO</name>
<dbReference type="RefSeq" id="WP_388014360.1">
    <property type="nucleotide sequence ID" value="NZ_JBHUDT010000001.1"/>
</dbReference>
<evidence type="ECO:0008006" key="3">
    <source>
        <dbReference type="Google" id="ProtNLM"/>
    </source>
</evidence>
<reference evidence="2" key="1">
    <citation type="journal article" date="2019" name="Int. J. Syst. Evol. Microbiol.">
        <title>The Global Catalogue of Microorganisms (GCM) 10K type strain sequencing project: providing services to taxonomists for standard genome sequencing and annotation.</title>
        <authorList>
            <consortium name="The Broad Institute Genomics Platform"/>
            <consortium name="The Broad Institute Genome Sequencing Center for Infectious Disease"/>
            <person name="Wu L."/>
            <person name="Ma J."/>
        </authorList>
    </citation>
    <scope>NUCLEOTIDE SEQUENCE [LARGE SCALE GENOMIC DNA]</scope>
    <source>
        <strain evidence="2">KCTC 42903</strain>
    </source>
</reference>